<feature type="compositionally biased region" description="Low complexity" evidence="2">
    <location>
        <begin position="128"/>
        <end position="151"/>
    </location>
</feature>
<feature type="region of interest" description="Disordered" evidence="2">
    <location>
        <begin position="1"/>
        <end position="151"/>
    </location>
</feature>
<feature type="compositionally biased region" description="Low complexity" evidence="2">
    <location>
        <begin position="97"/>
        <end position="108"/>
    </location>
</feature>
<evidence type="ECO:0000256" key="1">
    <source>
        <dbReference type="SAM" id="Coils"/>
    </source>
</evidence>
<name>A0AAW0EMJ7_9TRYP</name>
<protein>
    <submittedName>
        <fullName evidence="3">Uncharacterized protein</fullName>
    </submittedName>
</protein>
<proteinExistence type="predicted"/>
<comment type="caution">
    <text evidence="3">The sequence shown here is derived from an EMBL/GenBank/DDBJ whole genome shotgun (WGS) entry which is preliminary data.</text>
</comment>
<sequence length="546" mass="56389">MSSREQSPGIMIRSELDSPASSASHNDGDTTNHSAVAAAYKSRAASAAANASAGAREGSTHADPVSTPTAGAGIVASKSDSRVSSQANSVNASQPRATSTTATGNGAARPTPAVPALRLSGGSQTRPSTTSASGEAAASQPRASGAAATAARVSTASANGTAAAAAGRPPSVPVARTAAAAVPQTPSASMPRPTVMSAGGGRRAGGSAGSKAFMPTVTSAAPNYAAYPSDVSKYLKDVIRRREEAMMFRLLPTAQLLEQTVLQAQVAHDLILQQAALEFAQIVHKRKEAELKRKELETTKANKAKVEEQKRQHKEAAAQQKLDVAAAVKQTESELRERLAAVVALQPKLGIVQAIMAQAQDPASDCALLAELLVEEKQLQKALKGDARYNKSKTADVDGGAEPHWWKQCICASFNIAAAVKGVPHRASIVDVSLPTKVAADKKVVVVRDAGDTIVAWAQTRCGPDANALVEAYLAAKPEIAEMPPSAYKGIVWTKEEAADVTRKAKAAKSPTAEILAEVITSLSYMDVASQEMSRAEVLAAGEAAA</sequence>
<feature type="compositionally biased region" description="Polar residues" evidence="2">
    <location>
        <begin position="82"/>
        <end position="96"/>
    </location>
</feature>
<feature type="compositionally biased region" description="Polar residues" evidence="2">
    <location>
        <begin position="19"/>
        <end position="33"/>
    </location>
</feature>
<evidence type="ECO:0000256" key="2">
    <source>
        <dbReference type="SAM" id="MobiDB-lite"/>
    </source>
</evidence>
<keyword evidence="4" id="KW-1185">Reference proteome</keyword>
<feature type="compositionally biased region" description="Low complexity" evidence="2">
    <location>
        <begin position="34"/>
        <end position="55"/>
    </location>
</feature>
<feature type="region of interest" description="Disordered" evidence="2">
    <location>
        <begin position="175"/>
        <end position="209"/>
    </location>
</feature>
<evidence type="ECO:0000313" key="3">
    <source>
        <dbReference type="EMBL" id="KAK7194970.1"/>
    </source>
</evidence>
<organism evidence="3 4">
    <name type="scientific">Novymonas esmeraldas</name>
    <dbReference type="NCBI Taxonomy" id="1808958"/>
    <lineage>
        <taxon>Eukaryota</taxon>
        <taxon>Discoba</taxon>
        <taxon>Euglenozoa</taxon>
        <taxon>Kinetoplastea</taxon>
        <taxon>Metakinetoplastina</taxon>
        <taxon>Trypanosomatida</taxon>
        <taxon>Trypanosomatidae</taxon>
        <taxon>Novymonas</taxon>
    </lineage>
</organism>
<evidence type="ECO:0000313" key="4">
    <source>
        <dbReference type="Proteomes" id="UP001430356"/>
    </source>
</evidence>
<feature type="compositionally biased region" description="Gly residues" evidence="2">
    <location>
        <begin position="198"/>
        <end position="208"/>
    </location>
</feature>
<feature type="compositionally biased region" description="Low complexity" evidence="2">
    <location>
        <begin position="175"/>
        <end position="186"/>
    </location>
</feature>
<dbReference type="EMBL" id="JAECZO010000045">
    <property type="protein sequence ID" value="KAK7194970.1"/>
    <property type="molecule type" value="Genomic_DNA"/>
</dbReference>
<dbReference type="AlphaFoldDB" id="A0AAW0EMJ7"/>
<feature type="coiled-coil region" evidence="1">
    <location>
        <begin position="277"/>
        <end position="323"/>
    </location>
</feature>
<dbReference type="Proteomes" id="UP001430356">
    <property type="component" value="Unassembled WGS sequence"/>
</dbReference>
<reference evidence="3 4" key="1">
    <citation type="journal article" date="2021" name="MBio">
        <title>A New Model Trypanosomatid, Novymonas esmeraldas: Genomic Perception of Its 'Candidatus Pandoraea novymonadis' Endosymbiont.</title>
        <authorList>
            <person name="Zakharova A."/>
            <person name="Saura A."/>
            <person name="Butenko A."/>
            <person name="Podesvova L."/>
            <person name="Warmusova S."/>
            <person name="Kostygov A.Y."/>
            <person name="Nenarokova A."/>
            <person name="Lukes J."/>
            <person name="Opperdoes F.R."/>
            <person name="Yurchenko V."/>
        </authorList>
    </citation>
    <scope>NUCLEOTIDE SEQUENCE [LARGE SCALE GENOMIC DNA]</scope>
    <source>
        <strain evidence="3 4">E262AT.01</strain>
    </source>
</reference>
<keyword evidence="1" id="KW-0175">Coiled coil</keyword>
<gene>
    <name evidence="3" type="ORF">NESM_000419500</name>
</gene>
<accession>A0AAW0EMJ7</accession>